<evidence type="ECO:0000259" key="3">
    <source>
        <dbReference type="Pfam" id="PF13023"/>
    </source>
</evidence>
<dbReference type="PANTHER" id="PTHR11845">
    <property type="entry name" value="5'-DEOXYNUCLEOTIDASE HDDC2"/>
    <property type="match status" value="1"/>
</dbReference>
<name>A0A0G1RH62_9BACT</name>
<dbReference type="GO" id="GO:0046872">
    <property type="term" value="F:metal ion binding"/>
    <property type="evidence" value="ECO:0007669"/>
    <property type="project" value="UniProtKB-KW"/>
</dbReference>
<dbReference type="AlphaFoldDB" id="A0A0G1RH62"/>
<comment type="caution">
    <text evidence="4">The sequence shown here is derived from an EMBL/GenBank/DDBJ whole genome shotgun (WGS) entry which is preliminary data.</text>
</comment>
<organism evidence="4 5">
    <name type="scientific">Candidatus Amesbacteria bacterium GW2011_GWA2_47_11</name>
    <dbReference type="NCBI Taxonomy" id="1618357"/>
    <lineage>
        <taxon>Bacteria</taxon>
        <taxon>Candidatus Amesiibacteriota</taxon>
    </lineage>
</organism>
<reference evidence="4 5" key="1">
    <citation type="journal article" date="2015" name="Nature">
        <title>rRNA introns, odd ribosomes, and small enigmatic genomes across a large radiation of phyla.</title>
        <authorList>
            <person name="Brown C.T."/>
            <person name="Hug L.A."/>
            <person name="Thomas B.C."/>
            <person name="Sharon I."/>
            <person name="Castelle C.J."/>
            <person name="Singh A."/>
            <person name="Wilkins M.J."/>
            <person name="Williams K.H."/>
            <person name="Banfield J.F."/>
        </authorList>
    </citation>
    <scope>NUCLEOTIDE SEQUENCE [LARGE SCALE GENOMIC DNA]</scope>
</reference>
<evidence type="ECO:0000313" key="4">
    <source>
        <dbReference type="EMBL" id="KKU56412.1"/>
    </source>
</evidence>
<gene>
    <name evidence="4" type="ORF">UX78_C0009G0024</name>
</gene>
<keyword evidence="2" id="KW-0378">Hydrolase</keyword>
<proteinExistence type="predicted"/>
<evidence type="ECO:0000256" key="1">
    <source>
        <dbReference type="ARBA" id="ARBA00022723"/>
    </source>
</evidence>
<keyword evidence="1" id="KW-0479">Metal-binding</keyword>
<sequence length="189" mass="22014">MNKLHTSDQIYEFLKVINDFKSIKRLSVIKSGGRRESDAEHTWHLVMFVWMYSYLYEKNFDLLKSIKIALVHDLVEIYSGDVYGVGAVDKNQKENRERISANKLFSLLPTSISEELITLWEEYEERVSEESRFVWALDKIAPRFQLSLTGKDEADKLPIDIDKKNLQEKTISQISPVLGDLLLRTSKKD</sequence>
<dbReference type="GO" id="GO:0005737">
    <property type="term" value="C:cytoplasm"/>
    <property type="evidence" value="ECO:0007669"/>
    <property type="project" value="TreeGrafter"/>
</dbReference>
<dbReference type="Gene3D" id="1.10.3210.10">
    <property type="entry name" value="Hypothetical protein af1432"/>
    <property type="match status" value="1"/>
</dbReference>
<evidence type="ECO:0000313" key="5">
    <source>
        <dbReference type="Proteomes" id="UP000034607"/>
    </source>
</evidence>
<dbReference type="GO" id="GO:0002953">
    <property type="term" value="F:5'-deoxynucleotidase activity"/>
    <property type="evidence" value="ECO:0007669"/>
    <property type="project" value="InterPro"/>
</dbReference>
<evidence type="ECO:0000256" key="2">
    <source>
        <dbReference type="ARBA" id="ARBA00022801"/>
    </source>
</evidence>
<accession>A0A0G1RH62</accession>
<dbReference type="SUPFAM" id="SSF109604">
    <property type="entry name" value="HD-domain/PDEase-like"/>
    <property type="match status" value="1"/>
</dbReference>
<dbReference type="Pfam" id="PF13023">
    <property type="entry name" value="HD_3"/>
    <property type="match status" value="1"/>
</dbReference>
<dbReference type="PANTHER" id="PTHR11845:SF13">
    <property type="entry name" value="5'-DEOXYNUCLEOTIDASE HDDC2"/>
    <property type="match status" value="1"/>
</dbReference>
<dbReference type="EMBL" id="LCNM01000009">
    <property type="protein sequence ID" value="KKU56412.1"/>
    <property type="molecule type" value="Genomic_DNA"/>
</dbReference>
<dbReference type="Proteomes" id="UP000034607">
    <property type="component" value="Unassembled WGS sequence"/>
</dbReference>
<dbReference type="InterPro" id="IPR006674">
    <property type="entry name" value="HD_domain"/>
</dbReference>
<protein>
    <submittedName>
        <fullName evidence="4">HD domain protein</fullName>
    </submittedName>
</protein>
<feature type="domain" description="HD" evidence="3">
    <location>
        <begin position="18"/>
        <end position="167"/>
    </location>
</feature>
<dbReference type="InterPro" id="IPR039356">
    <property type="entry name" value="YfbR/HDDC2"/>
</dbReference>